<evidence type="ECO:0000256" key="5">
    <source>
        <dbReference type="ARBA" id="ARBA00023242"/>
    </source>
</evidence>
<dbReference type="GO" id="GO:0005634">
    <property type="term" value="C:nucleus"/>
    <property type="evidence" value="ECO:0007669"/>
    <property type="project" value="UniProtKB-SubCell"/>
</dbReference>
<feature type="compositionally biased region" description="Basic and acidic residues" evidence="6">
    <location>
        <begin position="333"/>
        <end position="342"/>
    </location>
</feature>
<dbReference type="GeneID" id="109523926"/>
<organism evidence="8 9">
    <name type="scientific">Hippocampus comes</name>
    <name type="common">Tiger tail seahorse</name>
    <dbReference type="NCBI Taxonomy" id="109280"/>
    <lineage>
        <taxon>Eukaryota</taxon>
        <taxon>Metazoa</taxon>
        <taxon>Chordata</taxon>
        <taxon>Craniata</taxon>
        <taxon>Vertebrata</taxon>
        <taxon>Euteleostomi</taxon>
        <taxon>Actinopterygii</taxon>
        <taxon>Neopterygii</taxon>
        <taxon>Teleostei</taxon>
        <taxon>Neoteleostei</taxon>
        <taxon>Acanthomorphata</taxon>
        <taxon>Syngnathiaria</taxon>
        <taxon>Syngnathiformes</taxon>
        <taxon>Syngnathoidei</taxon>
        <taxon>Syngnathidae</taxon>
        <taxon>Hippocampus</taxon>
    </lineage>
</organism>
<dbReference type="Pfam" id="PF15511">
    <property type="entry name" value="CENP-T_C"/>
    <property type="match status" value="1"/>
</dbReference>
<accession>A0A3Q2YAJ1</accession>
<dbReference type="InterPro" id="IPR009072">
    <property type="entry name" value="Histone-fold"/>
</dbReference>
<feature type="region of interest" description="Disordered" evidence="6">
    <location>
        <begin position="123"/>
        <end position="148"/>
    </location>
</feature>
<keyword evidence="9" id="KW-1185">Reference proteome</keyword>
<dbReference type="OMA" id="RRSMRHK"/>
<name>A0A3Q2YAJ1_HIPCM</name>
<feature type="domain" description="CENP-T/Histone H4 histone fold" evidence="7">
    <location>
        <begin position="665"/>
        <end position="746"/>
    </location>
</feature>
<sequence>MSVEMDSTENLSPRVLLRHILRTEPLRTPVTRSVSKEQRCSLTRSTRTRAKDGPARTPQDIIRRSMRHKMRESISRQSLPPTKRSASVRLKTAITSASSSMSFDEADTPRHLLLKILQTEPTKSPVVHDEAAPMKPQLPSADSSIASEHPSIELSGLDLPNLTSNMAASLAKGLKRKRPHRSFSVTAFEERLKHDDDAENEEDKSTRGDFSLSLSNSSSLSLKTPFVNDQSERKGLRRRISSRQIITEHEFGDAVNKMHLDHGASGSMQGEPGLGETITLGLSELGDLEVTADIIHCNTALYAKPDATAAPDLSTVATQDKATVLASQLQRVSEQDGQKEPDAGPQLPEVSESQARRATANYEDQAATSQSEGDAAALEPEEEDNKEGEVEGIALDSQTEETEHEEASAEEGEAAMTSEEEEAGVDSETEGVVDSQTEEQVAAPSRSEESDAAEVENDRQRQQEEDEADEEEEERDHDVQHKERRAHRSEGALVVPVAEDEAMEPGSSEVKNRTHPASDSHSLESGRDTDQESSSPAQEGAGDVNSFHLLEVSNGDENRKQPDEGPPAEDAEPTEYGDELEEEDCDEEDDQKSKADMKTPAFVHEKRKTFELPYPTAPTILKPQASTSTEDLPPAKPKRARKRRSGAAAQNGVGLPKSYLMSTFRHFAKTRVSADVYPVLRDAMEKFLDRMAEDLETFANHAARKTIEVEDAVLLLKRQRHVNNKVPVEVLIEKYLRMEQRKLLIPVASSGNVVVPKMKR</sequence>
<dbReference type="Gene3D" id="1.10.20.10">
    <property type="entry name" value="Histone, subunit A"/>
    <property type="match status" value="1"/>
</dbReference>
<evidence type="ECO:0000256" key="4">
    <source>
        <dbReference type="ARBA" id="ARBA00022454"/>
    </source>
</evidence>
<feature type="compositionally biased region" description="Acidic residues" evidence="6">
    <location>
        <begin position="398"/>
        <end position="431"/>
    </location>
</feature>
<protein>
    <submittedName>
        <fullName evidence="8">Uncharacterized LOC109523926</fullName>
    </submittedName>
</protein>
<dbReference type="GO" id="GO:0046982">
    <property type="term" value="F:protein heterodimerization activity"/>
    <property type="evidence" value="ECO:0007669"/>
    <property type="project" value="InterPro"/>
</dbReference>
<dbReference type="Proteomes" id="UP000264820">
    <property type="component" value="Unplaced"/>
</dbReference>
<feature type="compositionally biased region" description="Basic and acidic residues" evidence="6">
    <location>
        <begin position="510"/>
        <end position="530"/>
    </location>
</feature>
<dbReference type="Ensembl" id="ENSHCOT00000021750.1">
    <property type="protein sequence ID" value="ENSHCOP00000014193.1"/>
    <property type="gene ID" value="ENSHCOG00000017481.1"/>
</dbReference>
<dbReference type="RefSeq" id="XP_019738967.1">
    <property type="nucleotide sequence ID" value="XM_019883408.1"/>
</dbReference>
<keyword evidence="5" id="KW-0539">Nucleus</keyword>
<comment type="similarity">
    <text evidence="3">Belongs to the CENP-T/CNN1 family.</text>
</comment>
<evidence type="ECO:0000313" key="8">
    <source>
        <dbReference type="Ensembl" id="ENSHCOP00000014193.1"/>
    </source>
</evidence>
<evidence type="ECO:0000313" key="9">
    <source>
        <dbReference type="Proteomes" id="UP000264820"/>
    </source>
</evidence>
<feature type="region of interest" description="Disordered" evidence="6">
    <location>
        <begin position="29"/>
        <end position="63"/>
    </location>
</feature>
<dbReference type="CDD" id="cd22920">
    <property type="entry name" value="HFD_CENP-T"/>
    <property type="match status" value="1"/>
</dbReference>
<feature type="compositionally biased region" description="Low complexity" evidence="6">
    <location>
        <begin position="211"/>
        <end position="222"/>
    </location>
</feature>
<dbReference type="KEGG" id="hcq:109523926"/>
<dbReference type="PANTHER" id="PTHR46904:SF1">
    <property type="entry name" value="CENTROMERE PROTEIN T"/>
    <property type="match status" value="1"/>
</dbReference>
<evidence type="ECO:0000256" key="1">
    <source>
        <dbReference type="ARBA" id="ARBA00004123"/>
    </source>
</evidence>
<feature type="compositionally biased region" description="Basic residues" evidence="6">
    <location>
        <begin position="636"/>
        <end position="645"/>
    </location>
</feature>
<dbReference type="AlphaFoldDB" id="A0A3Q2YAJ1"/>
<feature type="region of interest" description="Disordered" evidence="6">
    <location>
        <begin position="68"/>
        <end position="87"/>
    </location>
</feature>
<feature type="region of interest" description="Disordered" evidence="6">
    <location>
        <begin position="194"/>
        <end position="235"/>
    </location>
</feature>
<dbReference type="GO" id="GO:0007059">
    <property type="term" value="P:chromosome segregation"/>
    <property type="evidence" value="ECO:0007669"/>
    <property type="project" value="TreeGrafter"/>
</dbReference>
<dbReference type="GO" id="GO:0000278">
    <property type="term" value="P:mitotic cell cycle"/>
    <property type="evidence" value="ECO:0007669"/>
    <property type="project" value="TreeGrafter"/>
</dbReference>
<evidence type="ECO:0000256" key="6">
    <source>
        <dbReference type="SAM" id="MobiDB-lite"/>
    </source>
</evidence>
<dbReference type="GO" id="GO:0051382">
    <property type="term" value="P:kinetochore assembly"/>
    <property type="evidence" value="ECO:0007669"/>
    <property type="project" value="InterPro"/>
</dbReference>
<dbReference type="GO" id="GO:0000776">
    <property type="term" value="C:kinetochore"/>
    <property type="evidence" value="ECO:0007669"/>
    <property type="project" value="InterPro"/>
</dbReference>
<comment type="subcellular location">
    <subcellularLocation>
        <location evidence="2">Chromosome</location>
    </subcellularLocation>
    <subcellularLocation>
        <location evidence="1">Nucleus</location>
    </subcellularLocation>
</comment>
<feature type="compositionally biased region" description="Acidic residues" evidence="6">
    <location>
        <begin position="566"/>
        <end position="590"/>
    </location>
</feature>
<evidence type="ECO:0000256" key="3">
    <source>
        <dbReference type="ARBA" id="ARBA00010137"/>
    </source>
</evidence>
<dbReference type="STRING" id="109280.ENSHCOP00000014193"/>
<dbReference type="InterPro" id="IPR028255">
    <property type="entry name" value="CENP-T"/>
</dbReference>
<dbReference type="GeneTree" id="ENSGT00390000003044"/>
<dbReference type="InterPro" id="IPR035425">
    <property type="entry name" value="CENP-T/H4_C"/>
</dbReference>
<feature type="compositionally biased region" description="Acidic residues" evidence="6">
    <location>
        <begin position="464"/>
        <end position="475"/>
    </location>
</feature>
<evidence type="ECO:0000259" key="7">
    <source>
        <dbReference type="Pfam" id="PF15511"/>
    </source>
</evidence>
<reference evidence="8" key="2">
    <citation type="submission" date="2025-09" db="UniProtKB">
        <authorList>
            <consortium name="Ensembl"/>
        </authorList>
    </citation>
    <scope>IDENTIFICATION</scope>
</reference>
<dbReference type="SUPFAM" id="SSF47113">
    <property type="entry name" value="Histone-fold"/>
    <property type="match status" value="1"/>
</dbReference>
<proteinExistence type="inferred from homology"/>
<reference evidence="8" key="1">
    <citation type="submission" date="2025-08" db="UniProtKB">
        <authorList>
            <consortium name="Ensembl"/>
        </authorList>
    </citation>
    <scope>IDENTIFICATION</scope>
</reference>
<evidence type="ECO:0000256" key="2">
    <source>
        <dbReference type="ARBA" id="ARBA00004286"/>
    </source>
</evidence>
<dbReference type="PANTHER" id="PTHR46904">
    <property type="entry name" value="CENTROMERE PROTEIN T"/>
    <property type="match status" value="1"/>
</dbReference>
<dbReference type="CTD" id="80152"/>
<dbReference type="GO" id="GO:0003677">
    <property type="term" value="F:DNA binding"/>
    <property type="evidence" value="ECO:0007669"/>
    <property type="project" value="InterPro"/>
</dbReference>
<dbReference type="OrthoDB" id="10071681at2759"/>
<keyword evidence="4" id="KW-0158">Chromosome</keyword>
<feature type="region of interest" description="Disordered" evidence="6">
    <location>
        <begin position="329"/>
        <end position="651"/>
    </location>
</feature>